<sequence length="39" mass="3786">MPGAKARVFAGALDVGLKPHSNPNSNSNSSGNGNDSGGC</sequence>
<dbReference type="Proteomes" id="UP000000343">
    <property type="component" value="Chromosome"/>
</dbReference>
<keyword evidence="3" id="KW-1185">Reference proteome</keyword>
<dbReference type="PaxDb" id="1198114-AciX9_1423"/>
<organism evidence="3">
    <name type="scientific">Granulicella tundricola (strain ATCC BAA-1859 / DSM 23138 / MP5ACTX9)</name>
    <dbReference type="NCBI Taxonomy" id="1198114"/>
    <lineage>
        <taxon>Bacteria</taxon>
        <taxon>Pseudomonadati</taxon>
        <taxon>Acidobacteriota</taxon>
        <taxon>Terriglobia</taxon>
        <taxon>Terriglobales</taxon>
        <taxon>Acidobacteriaceae</taxon>
        <taxon>Granulicella</taxon>
    </lineage>
</organism>
<name>E8WW98_GRATM</name>
<reference evidence="3" key="1">
    <citation type="submission" date="2011-01" db="EMBL/GenBank/DDBJ databases">
        <title>Complete sequence of chromosome of Acidobacterium sp. MP5ACTX9.</title>
        <authorList>
            <consortium name="US DOE Joint Genome Institute"/>
            <person name="Lucas S."/>
            <person name="Copeland A."/>
            <person name="Lapidus A."/>
            <person name="Cheng J.-F."/>
            <person name="Goodwin L."/>
            <person name="Pitluck S."/>
            <person name="Teshima H."/>
            <person name="Detter J.C."/>
            <person name="Han C."/>
            <person name="Tapia R."/>
            <person name="Land M."/>
            <person name="Hauser L."/>
            <person name="Kyrpides N."/>
            <person name="Ivanova N."/>
            <person name="Ovchinnikova G."/>
            <person name="Pagani I."/>
            <person name="Rawat S.R."/>
            <person name="Mannisto M."/>
            <person name="Haggblom M.M."/>
            <person name="Woyke T."/>
        </authorList>
    </citation>
    <scope>NUCLEOTIDE SEQUENCE [LARGE SCALE GENOMIC DNA]</scope>
    <source>
        <strain evidence="3">MP5ACTX9</strain>
    </source>
</reference>
<proteinExistence type="predicted"/>
<evidence type="ECO:0000256" key="1">
    <source>
        <dbReference type="SAM" id="MobiDB-lite"/>
    </source>
</evidence>
<dbReference type="KEGG" id="acm:AciX9_1423"/>
<feature type="compositionally biased region" description="Low complexity" evidence="1">
    <location>
        <begin position="21"/>
        <end position="33"/>
    </location>
</feature>
<evidence type="ECO:0000313" key="3">
    <source>
        <dbReference type="Proteomes" id="UP000000343"/>
    </source>
</evidence>
<gene>
    <name evidence="2" type="ordered locus">AciX9_1423</name>
</gene>
<evidence type="ECO:0000313" key="2">
    <source>
        <dbReference type="EMBL" id="ADW68481.1"/>
    </source>
</evidence>
<dbReference type="HOGENOM" id="CLU_3310496_0_0_0"/>
<dbReference type="AlphaFoldDB" id="E8WW98"/>
<accession>E8WW98</accession>
<dbReference type="EMBL" id="CP002480">
    <property type="protein sequence ID" value="ADW68481.1"/>
    <property type="molecule type" value="Genomic_DNA"/>
</dbReference>
<protein>
    <submittedName>
        <fullName evidence="2">Uncharacterized protein</fullName>
    </submittedName>
</protein>
<feature type="region of interest" description="Disordered" evidence="1">
    <location>
        <begin position="14"/>
        <end position="39"/>
    </location>
</feature>